<dbReference type="InterPro" id="IPR050180">
    <property type="entry name" value="RNR_Ribonuclease"/>
</dbReference>
<evidence type="ECO:0000256" key="7">
    <source>
        <dbReference type="ARBA" id="ARBA00022884"/>
    </source>
</evidence>
<reference evidence="10 11" key="1">
    <citation type="submission" date="2019-03" db="EMBL/GenBank/DDBJ databases">
        <title>Genomic Encyclopedia of Type Strains, Phase III (KMG-III): the genomes of soil and plant-associated and newly described type strains.</title>
        <authorList>
            <person name="Whitman W."/>
        </authorList>
    </citation>
    <scope>NUCLEOTIDE SEQUENCE [LARGE SCALE GENOMIC DNA]</scope>
    <source>
        <strain evidence="10 11">CECT 8283</strain>
    </source>
</reference>
<dbReference type="CDD" id="cd04471">
    <property type="entry name" value="S1_RNase_R"/>
    <property type="match status" value="1"/>
</dbReference>
<evidence type="ECO:0000256" key="8">
    <source>
        <dbReference type="HAMAP-Rule" id="MF_01895"/>
    </source>
</evidence>
<comment type="subcellular location">
    <subcellularLocation>
        <location evidence="2 8">Cytoplasm</location>
    </subcellularLocation>
</comment>
<dbReference type="SMART" id="SM00357">
    <property type="entry name" value="CSP"/>
    <property type="match status" value="2"/>
</dbReference>
<dbReference type="GO" id="GO:0005829">
    <property type="term" value="C:cytosol"/>
    <property type="evidence" value="ECO:0007669"/>
    <property type="project" value="UniProtKB-ARBA"/>
</dbReference>
<dbReference type="PROSITE" id="PS50126">
    <property type="entry name" value="S1"/>
    <property type="match status" value="1"/>
</dbReference>
<dbReference type="SMART" id="SM00316">
    <property type="entry name" value="S1"/>
    <property type="match status" value="1"/>
</dbReference>
<dbReference type="Gene3D" id="2.40.50.140">
    <property type="entry name" value="Nucleic acid-binding proteins"/>
    <property type="match status" value="3"/>
</dbReference>
<dbReference type="PANTHER" id="PTHR23355:SF9">
    <property type="entry name" value="DIS3-LIKE EXONUCLEASE 2"/>
    <property type="match status" value="1"/>
</dbReference>
<evidence type="ECO:0000256" key="2">
    <source>
        <dbReference type="ARBA" id="ARBA00004496"/>
    </source>
</evidence>
<name>A0A4R6TEF8_9FLAO</name>
<dbReference type="Proteomes" id="UP000295390">
    <property type="component" value="Unassembled WGS sequence"/>
</dbReference>
<dbReference type="InterPro" id="IPR012340">
    <property type="entry name" value="NA-bd_OB-fold"/>
</dbReference>
<keyword evidence="11" id="KW-1185">Reference proteome</keyword>
<dbReference type="OrthoDB" id="9764149at2"/>
<feature type="domain" description="S1 motif" evidence="9">
    <location>
        <begin position="648"/>
        <end position="729"/>
    </location>
</feature>
<dbReference type="EC" id="3.1.13.1" evidence="8"/>
<dbReference type="EMBL" id="SNYH01000002">
    <property type="protein sequence ID" value="TDQ28675.1"/>
    <property type="molecule type" value="Genomic_DNA"/>
</dbReference>
<dbReference type="RefSeq" id="WP_133535201.1">
    <property type="nucleotide sequence ID" value="NZ_SNYH01000002.1"/>
</dbReference>
<dbReference type="HAMAP" id="MF_01895">
    <property type="entry name" value="RNase_R"/>
    <property type="match status" value="1"/>
</dbReference>
<dbReference type="InterPro" id="IPR011805">
    <property type="entry name" value="RNase_R"/>
</dbReference>
<dbReference type="InterPro" id="IPR013223">
    <property type="entry name" value="RNase_B_OB_dom"/>
</dbReference>
<dbReference type="SMART" id="SM00955">
    <property type="entry name" value="RNB"/>
    <property type="match status" value="1"/>
</dbReference>
<evidence type="ECO:0000256" key="5">
    <source>
        <dbReference type="ARBA" id="ARBA00022801"/>
    </source>
</evidence>
<protein>
    <recommendedName>
        <fullName evidence="8">Ribonuclease R</fullName>
        <shortName evidence="8">RNase R</shortName>
        <ecNumber evidence="8">3.1.13.1</ecNumber>
    </recommendedName>
</protein>
<dbReference type="Pfam" id="PF00773">
    <property type="entry name" value="RNB"/>
    <property type="match status" value="1"/>
</dbReference>
<keyword evidence="5 8" id="KW-0378">Hydrolase</keyword>
<dbReference type="InterPro" id="IPR011129">
    <property type="entry name" value="CSD"/>
</dbReference>
<evidence type="ECO:0000313" key="11">
    <source>
        <dbReference type="Proteomes" id="UP000295390"/>
    </source>
</evidence>
<comment type="function">
    <text evidence="8">3'-5' exoribonuclease that releases 5'-nucleoside monophosphates and is involved in maturation of structured RNAs.</text>
</comment>
<dbReference type="NCBIfam" id="TIGR00358">
    <property type="entry name" value="3_prime_RNase"/>
    <property type="match status" value="1"/>
</dbReference>
<dbReference type="InterPro" id="IPR004476">
    <property type="entry name" value="RNase_II/RNase_R"/>
</dbReference>
<dbReference type="InterPro" id="IPR022966">
    <property type="entry name" value="RNase_II/R_CS"/>
</dbReference>
<dbReference type="GO" id="GO:0006402">
    <property type="term" value="P:mRNA catabolic process"/>
    <property type="evidence" value="ECO:0007669"/>
    <property type="project" value="TreeGrafter"/>
</dbReference>
<dbReference type="AlphaFoldDB" id="A0A4R6TEF8"/>
<sequence>MTRKKKIYKKKGNVIKNLTRNIFKILNEDSKKNYNYKQIAAKLGVSDTDGKTQIIQKLAELTANKKIKEVDRGKFQINEDRKYHIGTLDVTTNGNAYFICDDFEHDIFVPSVNLGKGLHNDTVKAYIYNKRRSNKQEADVVEIIDRAKTEFVGVLQMNKNFGFVIPDSNKMYADIFISQSKLNGAQDGDKVVAKITDWPENSKNPFGKITQVLGKPGDHDTEIHSILLEYGLPYEFPTEVENEASELPIEITKEEIAKRRDMRGDLTFTIDPKDAKDFDDALSFTELENGNYEIGIHIADVSHYLQPKTILDEEAYNRATSVYLVDRVVPMLPEMLSNGVCSLRPNEEKLTFSAVFEMNDKAQVINQWFGRTVTYSDKRFAYEEAQVIIETKKNIIPADVSLTGETYEVDENIVNATLKLDELAKKMRKKRMKSGAISFDKIEVKFHLDENANPTGVFFKEAKDANKLIEEFMLLANKKVAEFVGLSGGRPSNKTFVYRVHDEPDVEKLASLQNIVSKFGYKINTETRQKTSDSLNKLLSDVHGKGEANMVETLAIRSMSKAEYTTQNIGHYGLAFDYYSHFTSPIRRYPDVMTHRLLQHYLDGGNSPKAEVYEEKCKHSSKMEELASKAERDSIKYMQVKYMQDHKDEEFEGVVSGVTEWGIYVEIKSNKCEGMVRIKDIKDDYYIFDEKQYAIVGQSTKNMVQLGDEVVVKVKNTDLERKHLDFHLISH</sequence>
<dbReference type="NCBIfam" id="TIGR02063">
    <property type="entry name" value="RNase_R"/>
    <property type="match status" value="1"/>
</dbReference>
<dbReference type="Pfam" id="PF00575">
    <property type="entry name" value="S1"/>
    <property type="match status" value="1"/>
</dbReference>
<dbReference type="GO" id="GO:0003723">
    <property type="term" value="F:RNA binding"/>
    <property type="evidence" value="ECO:0007669"/>
    <property type="project" value="UniProtKB-UniRule"/>
</dbReference>
<keyword evidence="6 8" id="KW-0269">Exonuclease</keyword>
<comment type="similarity">
    <text evidence="8">Belongs to the RNR ribonuclease family. RNase R subfamily.</text>
</comment>
<dbReference type="Pfam" id="PF08206">
    <property type="entry name" value="OB_RNB"/>
    <property type="match status" value="1"/>
</dbReference>
<evidence type="ECO:0000256" key="6">
    <source>
        <dbReference type="ARBA" id="ARBA00022839"/>
    </source>
</evidence>
<evidence type="ECO:0000256" key="1">
    <source>
        <dbReference type="ARBA" id="ARBA00001849"/>
    </source>
</evidence>
<comment type="catalytic activity">
    <reaction evidence="1 8">
        <text>Exonucleolytic cleavage in the 3'- to 5'-direction to yield nucleoside 5'-phosphates.</text>
        <dbReference type="EC" id="3.1.13.1"/>
    </reaction>
</comment>
<comment type="caution">
    <text evidence="10">The sequence shown here is derived from an EMBL/GenBank/DDBJ whole genome shotgun (WGS) entry which is preliminary data.</text>
</comment>
<keyword evidence="3 8" id="KW-0963">Cytoplasm</keyword>
<dbReference type="GO" id="GO:0008859">
    <property type="term" value="F:exoribonuclease II activity"/>
    <property type="evidence" value="ECO:0007669"/>
    <property type="project" value="UniProtKB-UniRule"/>
</dbReference>
<proteinExistence type="inferred from homology"/>
<evidence type="ECO:0000313" key="10">
    <source>
        <dbReference type="EMBL" id="TDQ28675.1"/>
    </source>
</evidence>
<dbReference type="PROSITE" id="PS01175">
    <property type="entry name" value="RIBONUCLEASE_II"/>
    <property type="match status" value="1"/>
</dbReference>
<accession>A0A4R6TEF8</accession>
<evidence type="ECO:0000259" key="9">
    <source>
        <dbReference type="PROSITE" id="PS50126"/>
    </source>
</evidence>
<dbReference type="Pfam" id="PF17876">
    <property type="entry name" value="CSD2"/>
    <property type="match status" value="1"/>
</dbReference>
<keyword evidence="4 8" id="KW-0540">Nuclease</keyword>
<keyword evidence="7 8" id="KW-0694">RNA-binding</keyword>
<dbReference type="InterPro" id="IPR001900">
    <property type="entry name" value="RNase_II/R"/>
</dbReference>
<dbReference type="InterPro" id="IPR040476">
    <property type="entry name" value="CSD2"/>
</dbReference>
<gene>
    <name evidence="8" type="primary">rnr</name>
    <name evidence="10" type="ORF">DFQ07_1053</name>
</gene>
<dbReference type="InterPro" id="IPR003029">
    <property type="entry name" value="S1_domain"/>
</dbReference>
<evidence type="ECO:0000256" key="4">
    <source>
        <dbReference type="ARBA" id="ARBA00022722"/>
    </source>
</evidence>
<dbReference type="PANTHER" id="PTHR23355">
    <property type="entry name" value="RIBONUCLEASE"/>
    <property type="match status" value="1"/>
</dbReference>
<evidence type="ECO:0000256" key="3">
    <source>
        <dbReference type="ARBA" id="ARBA00022490"/>
    </source>
</evidence>
<organism evidence="10 11">
    <name type="scientific">Tenacibaculum caenipelagi</name>
    <dbReference type="NCBI Taxonomy" id="1325435"/>
    <lineage>
        <taxon>Bacteria</taxon>
        <taxon>Pseudomonadati</taxon>
        <taxon>Bacteroidota</taxon>
        <taxon>Flavobacteriia</taxon>
        <taxon>Flavobacteriales</taxon>
        <taxon>Flavobacteriaceae</taxon>
        <taxon>Tenacibaculum</taxon>
    </lineage>
</organism>
<dbReference type="SUPFAM" id="SSF50249">
    <property type="entry name" value="Nucleic acid-binding proteins"/>
    <property type="match status" value="3"/>
</dbReference>